<dbReference type="GO" id="GO:0016020">
    <property type="term" value="C:membrane"/>
    <property type="evidence" value="ECO:0007669"/>
    <property type="project" value="UniProtKB-SubCell"/>
</dbReference>
<gene>
    <name evidence="8" type="ordered locus">RPC_3634</name>
</gene>
<dbReference type="InterPro" id="IPR053200">
    <property type="entry name" value="YfmO-like"/>
</dbReference>
<dbReference type="SUPFAM" id="SSF52402">
    <property type="entry name" value="Adenine nucleotide alpha hydrolases-like"/>
    <property type="match status" value="1"/>
</dbReference>
<proteinExistence type="predicted"/>
<dbReference type="Gene3D" id="1.20.1250.20">
    <property type="entry name" value="MFS general substrate transporter like domains"/>
    <property type="match status" value="1"/>
</dbReference>
<protein>
    <submittedName>
        <fullName evidence="8">Major facilitator superfamily MFS_1</fullName>
    </submittedName>
</protein>
<evidence type="ECO:0000256" key="6">
    <source>
        <dbReference type="SAM" id="Phobius"/>
    </source>
</evidence>
<dbReference type="HOGENOM" id="CLU_033995_0_0_5"/>
<evidence type="ECO:0000256" key="4">
    <source>
        <dbReference type="ARBA" id="ARBA00023136"/>
    </source>
</evidence>
<evidence type="ECO:0000256" key="1">
    <source>
        <dbReference type="ARBA" id="ARBA00004141"/>
    </source>
</evidence>
<evidence type="ECO:0000313" key="8">
    <source>
        <dbReference type="EMBL" id="ABD89169.1"/>
    </source>
</evidence>
<dbReference type="CDD" id="cd00293">
    <property type="entry name" value="USP-like"/>
    <property type="match status" value="1"/>
</dbReference>
<feature type="transmembrane region" description="Helical" evidence="6">
    <location>
        <begin position="340"/>
        <end position="357"/>
    </location>
</feature>
<dbReference type="RefSeq" id="WP_011474052.1">
    <property type="nucleotide sequence ID" value="NC_007925.1"/>
</dbReference>
<keyword evidence="2 6" id="KW-0812">Transmembrane</keyword>
<dbReference type="SUPFAM" id="SSF103473">
    <property type="entry name" value="MFS general substrate transporter"/>
    <property type="match status" value="1"/>
</dbReference>
<comment type="subcellular location">
    <subcellularLocation>
        <location evidence="1">Membrane</location>
        <topology evidence="1">Multi-pass membrane protein</topology>
    </subcellularLocation>
</comment>
<dbReference type="InterPro" id="IPR001958">
    <property type="entry name" value="Tet-R_TetA/multi-R_MdtG-like"/>
</dbReference>
<dbReference type="PANTHER" id="PTHR43683:SF1">
    <property type="entry name" value="MULTIDRUG EFFLUX PROTEIN YFMO"/>
    <property type="match status" value="1"/>
</dbReference>
<organism evidence="8">
    <name type="scientific">Rhodopseudomonas palustris (strain BisB18)</name>
    <dbReference type="NCBI Taxonomy" id="316056"/>
    <lineage>
        <taxon>Bacteria</taxon>
        <taxon>Pseudomonadati</taxon>
        <taxon>Pseudomonadota</taxon>
        <taxon>Alphaproteobacteria</taxon>
        <taxon>Hyphomicrobiales</taxon>
        <taxon>Nitrobacteraceae</taxon>
        <taxon>Rhodopseudomonas</taxon>
    </lineage>
</organism>
<evidence type="ECO:0000256" key="2">
    <source>
        <dbReference type="ARBA" id="ARBA00022692"/>
    </source>
</evidence>
<dbReference type="KEGG" id="rpc:RPC_3634"/>
<feature type="transmembrane region" description="Helical" evidence="6">
    <location>
        <begin position="246"/>
        <end position="265"/>
    </location>
</feature>
<dbReference type="Gene3D" id="3.40.50.620">
    <property type="entry name" value="HUPs"/>
    <property type="match status" value="1"/>
</dbReference>
<feature type="domain" description="Major facilitator superfamily (MFS) profile" evidence="7">
    <location>
        <begin position="19"/>
        <end position="388"/>
    </location>
</feature>
<feature type="transmembrane region" description="Helical" evidence="6">
    <location>
        <begin position="114"/>
        <end position="136"/>
    </location>
</feature>
<keyword evidence="3 6" id="KW-1133">Transmembrane helix</keyword>
<dbReference type="EMBL" id="CP000301">
    <property type="protein sequence ID" value="ABD89169.1"/>
    <property type="molecule type" value="Genomic_DNA"/>
</dbReference>
<dbReference type="GO" id="GO:0022857">
    <property type="term" value="F:transmembrane transporter activity"/>
    <property type="evidence" value="ECO:0007669"/>
    <property type="project" value="InterPro"/>
</dbReference>
<sequence length="565" mass="57879">MSNAPAGDVGSSFFRQPRAVWATAFAAVVGFMGIGLVDPILTSIAEGLQATPSQVSLLFTSYFAVTSVMMLATGFVSSRIGGRRTLLLGAALIACFAALAGTSHSVTELVLYRAGWGLGNAFFVATALSVIVAAASGGTATAILLYEAALGLGISVGPLLGAALGNLSWRYPFFGTAALMTIGFVAIALFLEVQPKAARKTSLVDPIRALGHRGLLSVAGSAFFYNYAFFTVLAFVPFVLQASAHTVGLIFFGWGLALAVFSVLVAPRLQILFSALTLGVGNLLALAVLLLGMAFGSVPIIVAAVVLSGAVMGINNTVFTEMALEISPFPRPVASAAYNFVRWFAGVIAPFAAPKIAEHFGASASFVVAAVSALAAAGVLLAMRGNLGRFASKHPAAAPAEAPSAATGPILVAVDGTANDRAILARAAKVALALGAPIEVLHVRPLELVEGEAAEAESSTGSAAILDLALAQLRDAGLQAAGAVREEVAARTPQAILDHAADLDARLIVLGARHHDDPTDIIHGSVADIIGRRATRPVMLVPEPGANERRCESASPAADRSKIGI</sequence>
<feature type="transmembrane region" description="Helical" evidence="6">
    <location>
        <begin position="171"/>
        <end position="193"/>
    </location>
</feature>
<accession>Q210L7</accession>
<dbReference type="InterPro" id="IPR020846">
    <property type="entry name" value="MFS_dom"/>
</dbReference>
<dbReference type="InterPro" id="IPR006016">
    <property type="entry name" value="UspA"/>
</dbReference>
<feature type="transmembrane region" description="Helical" evidence="6">
    <location>
        <begin position="57"/>
        <end position="78"/>
    </location>
</feature>
<feature type="transmembrane region" description="Helical" evidence="6">
    <location>
        <begin position="300"/>
        <end position="319"/>
    </location>
</feature>
<keyword evidence="4 6" id="KW-0472">Membrane</keyword>
<dbReference type="eggNOG" id="COG0477">
    <property type="taxonomic scope" value="Bacteria"/>
</dbReference>
<evidence type="ECO:0000256" key="3">
    <source>
        <dbReference type="ARBA" id="ARBA00022989"/>
    </source>
</evidence>
<dbReference type="PROSITE" id="PS50850">
    <property type="entry name" value="MFS"/>
    <property type="match status" value="1"/>
</dbReference>
<dbReference type="AlphaFoldDB" id="Q210L7"/>
<dbReference type="OrthoDB" id="9788453at2"/>
<dbReference type="InterPro" id="IPR011701">
    <property type="entry name" value="MFS"/>
</dbReference>
<feature type="transmembrane region" description="Helical" evidence="6">
    <location>
        <begin position="19"/>
        <end position="37"/>
    </location>
</feature>
<feature type="transmembrane region" description="Helical" evidence="6">
    <location>
        <begin position="143"/>
        <end position="165"/>
    </location>
</feature>
<feature type="transmembrane region" description="Helical" evidence="6">
    <location>
        <begin position="272"/>
        <end position="294"/>
    </location>
</feature>
<feature type="transmembrane region" description="Helical" evidence="6">
    <location>
        <begin position="214"/>
        <end position="240"/>
    </location>
</feature>
<reference evidence="8" key="1">
    <citation type="submission" date="2006-03" db="EMBL/GenBank/DDBJ databases">
        <title>Complete sequence of Rhodopseudomonas palustris BisB18.</title>
        <authorList>
            <consortium name="US DOE Joint Genome Institute"/>
            <person name="Copeland A."/>
            <person name="Lucas S."/>
            <person name="Lapidus A."/>
            <person name="Barry K."/>
            <person name="Detter J.C."/>
            <person name="Glavina del Rio T."/>
            <person name="Hammon N."/>
            <person name="Israni S."/>
            <person name="Dalin E."/>
            <person name="Tice H."/>
            <person name="Pitluck S."/>
            <person name="Chain P."/>
            <person name="Malfatti S."/>
            <person name="Shin M."/>
            <person name="Vergez L."/>
            <person name="Schmutz J."/>
            <person name="Larimer F."/>
            <person name="Land M."/>
            <person name="Hauser L."/>
            <person name="Pelletier D.A."/>
            <person name="Kyrpides N."/>
            <person name="Anderson I."/>
            <person name="Oda Y."/>
            <person name="Harwood C.S."/>
            <person name="Richardson P."/>
        </authorList>
    </citation>
    <scope>NUCLEOTIDE SEQUENCE [LARGE SCALE GENOMIC DNA]</scope>
    <source>
        <strain evidence="8">BisB18</strain>
    </source>
</reference>
<feature type="transmembrane region" description="Helical" evidence="6">
    <location>
        <begin position="363"/>
        <end position="383"/>
    </location>
</feature>
<dbReference type="Pfam" id="PF07690">
    <property type="entry name" value="MFS_1"/>
    <property type="match status" value="1"/>
</dbReference>
<dbReference type="InterPro" id="IPR036259">
    <property type="entry name" value="MFS_trans_sf"/>
</dbReference>
<dbReference type="STRING" id="316056.RPC_3634"/>
<dbReference type="Pfam" id="PF00582">
    <property type="entry name" value="Usp"/>
    <property type="match status" value="1"/>
</dbReference>
<dbReference type="CDD" id="cd17474">
    <property type="entry name" value="MFS_YfmO_like"/>
    <property type="match status" value="1"/>
</dbReference>
<dbReference type="PRINTS" id="PR01035">
    <property type="entry name" value="TCRTETA"/>
</dbReference>
<dbReference type="InterPro" id="IPR014729">
    <property type="entry name" value="Rossmann-like_a/b/a_fold"/>
</dbReference>
<dbReference type="PANTHER" id="PTHR43683">
    <property type="entry name" value="MULTIDRUG EFFLUX PROTEIN YFMO"/>
    <property type="match status" value="1"/>
</dbReference>
<feature type="region of interest" description="Disordered" evidence="5">
    <location>
        <begin position="543"/>
        <end position="565"/>
    </location>
</feature>
<feature type="transmembrane region" description="Helical" evidence="6">
    <location>
        <begin position="85"/>
        <end position="102"/>
    </location>
</feature>
<evidence type="ECO:0000259" key="7">
    <source>
        <dbReference type="PROSITE" id="PS50850"/>
    </source>
</evidence>
<evidence type="ECO:0000256" key="5">
    <source>
        <dbReference type="SAM" id="MobiDB-lite"/>
    </source>
</evidence>
<name>Q210L7_RHOPB</name>